<dbReference type="AlphaFoldDB" id="A0A2P2N1C5"/>
<reference evidence="1" key="1">
    <citation type="submission" date="2018-02" db="EMBL/GenBank/DDBJ databases">
        <title>Rhizophora mucronata_Transcriptome.</title>
        <authorList>
            <person name="Meera S.P."/>
            <person name="Sreeshan A."/>
            <person name="Augustine A."/>
        </authorList>
    </citation>
    <scope>NUCLEOTIDE SEQUENCE</scope>
    <source>
        <tissue evidence="1">Leaf</tissue>
    </source>
</reference>
<proteinExistence type="predicted"/>
<name>A0A2P2N1C5_RHIMU</name>
<accession>A0A2P2N1C5</accession>
<protein>
    <submittedName>
        <fullName evidence="1">Uncharacterized protein</fullName>
    </submittedName>
</protein>
<evidence type="ECO:0000313" key="1">
    <source>
        <dbReference type="EMBL" id="MBX36283.1"/>
    </source>
</evidence>
<sequence>MDMQGDPFSSACHTENSAVRSCRPSVFNKNKINTQSI</sequence>
<organism evidence="1">
    <name type="scientific">Rhizophora mucronata</name>
    <name type="common">Asiatic mangrove</name>
    <dbReference type="NCBI Taxonomy" id="61149"/>
    <lineage>
        <taxon>Eukaryota</taxon>
        <taxon>Viridiplantae</taxon>
        <taxon>Streptophyta</taxon>
        <taxon>Embryophyta</taxon>
        <taxon>Tracheophyta</taxon>
        <taxon>Spermatophyta</taxon>
        <taxon>Magnoliopsida</taxon>
        <taxon>eudicotyledons</taxon>
        <taxon>Gunneridae</taxon>
        <taxon>Pentapetalae</taxon>
        <taxon>rosids</taxon>
        <taxon>fabids</taxon>
        <taxon>Malpighiales</taxon>
        <taxon>Rhizophoraceae</taxon>
        <taxon>Rhizophora</taxon>
    </lineage>
</organism>
<dbReference type="EMBL" id="GGEC01055799">
    <property type="protein sequence ID" value="MBX36283.1"/>
    <property type="molecule type" value="Transcribed_RNA"/>
</dbReference>